<evidence type="ECO:0000256" key="12">
    <source>
        <dbReference type="ARBA" id="ARBA00023242"/>
    </source>
</evidence>
<protein>
    <recommendedName>
        <fullName evidence="14">Zinc-finger domain-containing protein</fullName>
    </recommendedName>
</protein>
<evidence type="ECO:0000256" key="13">
    <source>
        <dbReference type="SAM" id="MobiDB-lite"/>
    </source>
</evidence>
<organism evidence="15 16">
    <name type="scientific">Syncephalastrum racemosum</name>
    <name type="common">Filamentous fungus</name>
    <dbReference type="NCBI Taxonomy" id="13706"/>
    <lineage>
        <taxon>Eukaryota</taxon>
        <taxon>Fungi</taxon>
        <taxon>Fungi incertae sedis</taxon>
        <taxon>Mucoromycota</taxon>
        <taxon>Mucoromycotina</taxon>
        <taxon>Mucoromycetes</taxon>
        <taxon>Mucorales</taxon>
        <taxon>Syncephalastraceae</taxon>
        <taxon>Syncephalastrum</taxon>
    </lineage>
</organism>
<evidence type="ECO:0000256" key="2">
    <source>
        <dbReference type="ARBA" id="ARBA00004496"/>
    </source>
</evidence>
<name>A0A1X2GZK6_SYNRA</name>
<evidence type="ECO:0000256" key="8">
    <source>
        <dbReference type="ARBA" id="ARBA00022833"/>
    </source>
</evidence>
<dbReference type="InterPro" id="IPR018866">
    <property type="entry name" value="Znf-4CXXC_R1"/>
</dbReference>
<dbReference type="GO" id="GO:0005634">
    <property type="term" value="C:nucleus"/>
    <property type="evidence" value="ECO:0007669"/>
    <property type="project" value="UniProtKB-SubCell"/>
</dbReference>
<keyword evidence="7" id="KW-0863">Zinc-finger</keyword>
<evidence type="ECO:0000313" key="15">
    <source>
        <dbReference type="EMBL" id="ORY89976.1"/>
    </source>
</evidence>
<dbReference type="OrthoDB" id="298344at2759"/>
<dbReference type="OMA" id="EYWIFND"/>
<accession>A0A1X2GZK6</accession>
<evidence type="ECO:0000256" key="7">
    <source>
        <dbReference type="ARBA" id="ARBA00022771"/>
    </source>
</evidence>
<dbReference type="InParanoid" id="A0A1X2GZK6"/>
<evidence type="ECO:0000313" key="16">
    <source>
        <dbReference type="Proteomes" id="UP000242180"/>
    </source>
</evidence>
<evidence type="ECO:0000256" key="11">
    <source>
        <dbReference type="ARBA" id="ARBA00023163"/>
    </source>
</evidence>
<feature type="region of interest" description="Disordered" evidence="13">
    <location>
        <begin position="28"/>
        <end position="55"/>
    </location>
</feature>
<sequence>MSSKPRTYVQTKLCFGKVDDPLKRKAEAFQDSSNKRQKNLEKITDSKPKSAKVHPPTCRTTKCSSSSSRVACTVIDPETETPCQHSFCKRCLKKQYGETLEEILSSPLDTNDPFTHRLGESYTWACPVCRSICQCSFCVKDKPEDKLKATSRDKKDASKKKNGTLPFSKPSVEPVKVDPPELQKITLLHAEEELWKRIYIREFIYRFGNYCDISPRDAAHLQNVQGNWRNKRLFAALSVQILYKVAHGTGLQASWRKSQVHRNSSGQPCSAADVVRRIERRWLQECGLLDLGLDADVNARALVDQLGGGARLTASHWQDMAEVLVLAGCGDDLPIPTLHRHPIQDHSIKIAQTEDQDNPSENDDDEDDDDSPADQVERFRSRPKAPLSTHDELTVIAALCDLLLMDPKIRQASTEESKNIKARETALKKERRLLDLEETRSRRRRAHLANRLQADSAVAKAELRSLDEKMAADRYALETDQLALLVDIFKSEKRYGAAGCDARGNTYWLLNDLCHQTTHNEARNNEPFWAYGVIVIGPGFEGDTNHRWWSVQGVEDMDQLRRWLETTELVMCGAHNGQGKEKKGIAEESTTTATEKAATSVTAGHFSSMAHLVTQLSYRVQYLRSLEAQAQTRKAGAK</sequence>
<evidence type="ECO:0000256" key="1">
    <source>
        <dbReference type="ARBA" id="ARBA00004123"/>
    </source>
</evidence>
<evidence type="ECO:0000256" key="6">
    <source>
        <dbReference type="ARBA" id="ARBA00022723"/>
    </source>
</evidence>
<keyword evidence="16" id="KW-1185">Reference proteome</keyword>
<dbReference type="STRING" id="13706.A0A1X2GZK6"/>
<proteinExistence type="predicted"/>
<keyword evidence="11" id="KW-0804">Transcription</keyword>
<reference evidence="15 16" key="1">
    <citation type="submission" date="2016-07" db="EMBL/GenBank/DDBJ databases">
        <title>Pervasive Adenine N6-methylation of Active Genes in Fungi.</title>
        <authorList>
            <consortium name="DOE Joint Genome Institute"/>
            <person name="Mondo S.J."/>
            <person name="Dannebaum R.O."/>
            <person name="Kuo R.C."/>
            <person name="Labutti K."/>
            <person name="Haridas S."/>
            <person name="Kuo A."/>
            <person name="Salamov A."/>
            <person name="Ahrendt S.R."/>
            <person name="Lipzen A."/>
            <person name="Sullivan W."/>
            <person name="Andreopoulos W.B."/>
            <person name="Clum A."/>
            <person name="Lindquist E."/>
            <person name="Daum C."/>
            <person name="Ramamoorthy G.K."/>
            <person name="Gryganskyi A."/>
            <person name="Culley D."/>
            <person name="Magnuson J.K."/>
            <person name="James T.Y."/>
            <person name="O'Malley M.A."/>
            <person name="Stajich J.E."/>
            <person name="Spatafora J.W."/>
            <person name="Visel A."/>
            <person name="Grigoriev I.V."/>
        </authorList>
    </citation>
    <scope>NUCLEOTIDE SEQUENCE [LARGE SCALE GENOMIC DNA]</scope>
    <source>
        <strain evidence="15 16">NRRL 2496</strain>
    </source>
</reference>
<dbReference type="InterPro" id="IPR017907">
    <property type="entry name" value="Znf_RING_CS"/>
</dbReference>
<feature type="domain" description="Zinc-finger" evidence="14">
    <location>
        <begin position="57"/>
        <end position="145"/>
    </location>
</feature>
<dbReference type="GO" id="GO:0006355">
    <property type="term" value="P:regulation of DNA-templated transcription"/>
    <property type="evidence" value="ECO:0007669"/>
    <property type="project" value="InterPro"/>
</dbReference>
<dbReference type="GO" id="GO:0005737">
    <property type="term" value="C:cytoplasm"/>
    <property type="evidence" value="ECO:0007669"/>
    <property type="project" value="UniProtKB-SubCell"/>
</dbReference>
<dbReference type="AlphaFoldDB" id="A0A1X2GZK6"/>
<feature type="region of interest" description="Disordered" evidence="13">
    <location>
        <begin position="149"/>
        <end position="174"/>
    </location>
</feature>
<dbReference type="PANTHER" id="PTHR31169:SF8">
    <property type="entry name" value="ZINC-FINGER DOMAIN OF MONOAMINE-OXIDASE A REPRESSOR R1 PROTEIN"/>
    <property type="match status" value="1"/>
</dbReference>
<keyword evidence="6" id="KW-0479">Metal-binding</keyword>
<feature type="compositionally biased region" description="Basic and acidic residues" evidence="13">
    <location>
        <begin position="38"/>
        <end position="48"/>
    </location>
</feature>
<comment type="subcellular location">
    <subcellularLocation>
        <location evidence="2">Cytoplasm</location>
    </subcellularLocation>
    <subcellularLocation>
        <location evidence="1">Nucleus</location>
    </subcellularLocation>
</comment>
<feature type="region of interest" description="Disordered" evidence="13">
    <location>
        <begin position="345"/>
        <end position="385"/>
    </location>
</feature>
<keyword evidence="5" id="KW-0597">Phosphoprotein</keyword>
<dbReference type="Pfam" id="PF10497">
    <property type="entry name" value="zf-4CXXC_R1"/>
    <property type="match status" value="1"/>
</dbReference>
<evidence type="ECO:0000256" key="5">
    <source>
        <dbReference type="ARBA" id="ARBA00022553"/>
    </source>
</evidence>
<dbReference type="GO" id="GO:0008270">
    <property type="term" value="F:zinc ion binding"/>
    <property type="evidence" value="ECO:0007669"/>
    <property type="project" value="UniProtKB-KW"/>
</dbReference>
<keyword evidence="4" id="KW-1017">Isopeptide bond</keyword>
<dbReference type="EMBL" id="MCGN01000013">
    <property type="protein sequence ID" value="ORY89976.1"/>
    <property type="molecule type" value="Genomic_DNA"/>
</dbReference>
<dbReference type="PANTHER" id="PTHR31169">
    <property type="entry name" value="OS05G0300700 PROTEIN"/>
    <property type="match status" value="1"/>
</dbReference>
<keyword evidence="3" id="KW-0963">Cytoplasm</keyword>
<keyword evidence="10" id="KW-0805">Transcription regulation</keyword>
<keyword evidence="9" id="KW-0832">Ubl conjugation</keyword>
<evidence type="ECO:0000256" key="3">
    <source>
        <dbReference type="ARBA" id="ARBA00022490"/>
    </source>
</evidence>
<gene>
    <name evidence="15" type="ORF">BCR43DRAFT_528300</name>
</gene>
<keyword evidence="8" id="KW-0862">Zinc</keyword>
<dbReference type="PROSITE" id="PS00518">
    <property type="entry name" value="ZF_RING_1"/>
    <property type="match status" value="1"/>
</dbReference>
<dbReference type="InterPro" id="IPR040221">
    <property type="entry name" value="CDCA7/CDA7L"/>
</dbReference>
<comment type="caution">
    <text evidence="15">The sequence shown here is derived from an EMBL/GenBank/DDBJ whole genome shotgun (WGS) entry which is preliminary data.</text>
</comment>
<evidence type="ECO:0000256" key="10">
    <source>
        <dbReference type="ARBA" id="ARBA00023015"/>
    </source>
</evidence>
<keyword evidence="12" id="KW-0539">Nucleus</keyword>
<evidence type="ECO:0000256" key="4">
    <source>
        <dbReference type="ARBA" id="ARBA00022499"/>
    </source>
</evidence>
<feature type="compositionally biased region" description="Acidic residues" evidence="13">
    <location>
        <begin position="354"/>
        <end position="372"/>
    </location>
</feature>
<dbReference type="Proteomes" id="UP000242180">
    <property type="component" value="Unassembled WGS sequence"/>
</dbReference>
<evidence type="ECO:0000256" key="9">
    <source>
        <dbReference type="ARBA" id="ARBA00022843"/>
    </source>
</evidence>
<evidence type="ECO:0000259" key="14">
    <source>
        <dbReference type="Pfam" id="PF10497"/>
    </source>
</evidence>